<gene>
    <name evidence="1" type="ORF">Vse01_08210</name>
</gene>
<evidence type="ECO:0000313" key="1">
    <source>
        <dbReference type="EMBL" id="GIJ31673.1"/>
    </source>
</evidence>
<reference evidence="1" key="1">
    <citation type="submission" date="2021-01" db="EMBL/GenBank/DDBJ databases">
        <title>Whole genome shotgun sequence of Verrucosispora sediminis NBRC 107745.</title>
        <authorList>
            <person name="Komaki H."/>
            <person name="Tamura T."/>
        </authorList>
    </citation>
    <scope>NUCLEOTIDE SEQUENCE</scope>
    <source>
        <strain evidence="1">NBRC 107745</strain>
    </source>
</reference>
<comment type="caution">
    <text evidence="1">The sequence shown here is derived from an EMBL/GenBank/DDBJ whole genome shotgun (WGS) entry which is preliminary data.</text>
</comment>
<keyword evidence="2" id="KW-1185">Reference proteome</keyword>
<organism evidence="1 2">
    <name type="scientific">Micromonospora sediminimaris</name>
    <dbReference type="NCBI Taxonomy" id="547162"/>
    <lineage>
        <taxon>Bacteria</taxon>
        <taxon>Bacillati</taxon>
        <taxon>Actinomycetota</taxon>
        <taxon>Actinomycetes</taxon>
        <taxon>Micromonosporales</taxon>
        <taxon>Micromonosporaceae</taxon>
        <taxon>Micromonospora</taxon>
    </lineage>
</organism>
<accession>A0A9W5UP45</accession>
<dbReference type="Proteomes" id="UP000607311">
    <property type="component" value="Unassembled WGS sequence"/>
</dbReference>
<dbReference type="EMBL" id="BOPD01000007">
    <property type="protein sequence ID" value="GIJ31673.1"/>
    <property type="molecule type" value="Genomic_DNA"/>
</dbReference>
<name>A0A9W5UP45_9ACTN</name>
<sequence>MGAAAARGDAHMAWSWRYEGANGESVDGPAESFGSQADAESWIGQTWRELAASGVTSVALLEDDRVEYRMSLQPVAE</sequence>
<protein>
    <submittedName>
        <fullName evidence="1">Uncharacterized protein</fullName>
    </submittedName>
</protein>
<proteinExistence type="predicted"/>
<dbReference type="AlphaFoldDB" id="A0A9W5UP45"/>
<evidence type="ECO:0000313" key="2">
    <source>
        <dbReference type="Proteomes" id="UP000607311"/>
    </source>
</evidence>